<keyword evidence="2" id="KW-0614">Plasmid</keyword>
<dbReference type="EMBL" id="CP026927">
    <property type="protein sequence ID" value="AVH45497.1"/>
    <property type="molecule type" value="Genomic_DNA"/>
</dbReference>
<dbReference type="AlphaFoldDB" id="A0A2L2LME0"/>
<dbReference type="RefSeq" id="WP_104680500.1">
    <property type="nucleotide sequence ID" value="NZ_CP026927.1"/>
</dbReference>
<feature type="domain" description="ABC-three component systems C-terminal" evidence="1">
    <location>
        <begin position="264"/>
        <end position="382"/>
    </location>
</feature>
<protein>
    <recommendedName>
        <fullName evidence="1">ABC-three component systems C-terminal domain-containing protein</fullName>
    </recommendedName>
</protein>
<evidence type="ECO:0000313" key="2">
    <source>
        <dbReference type="EMBL" id="AVH45497.1"/>
    </source>
</evidence>
<dbReference type="Pfam" id="PF20283">
    <property type="entry name" value="CTD7"/>
    <property type="match status" value="1"/>
</dbReference>
<dbReference type="Proteomes" id="UP000237717">
    <property type="component" value="Plasmid pAt1D1609a"/>
</dbReference>
<evidence type="ECO:0000313" key="3">
    <source>
        <dbReference type="Proteomes" id="UP000237717"/>
    </source>
</evidence>
<evidence type="ECO:0000259" key="1">
    <source>
        <dbReference type="Pfam" id="PF20283"/>
    </source>
</evidence>
<name>A0A2L2LME0_AGRTU</name>
<sequence length="388" mass="43446">MGVRSQISKHTAAGQYLGYSLQPVRLCYYLMKCPDGATVSLEVLDDVAVHQADGRIIVEQCKSATKHNPLTDWAEDLWKTLCNWLDFLAAGELDTKTIQYRLYVTPAKFGEIAKLLHEAKTGDQVDIAVDSIKTRLAGMKKKPACKQLVARFLEADPEHRQMLVSRLRIISEDDDPVDPLREIFKPTVSPLIVDLICERAIGAAKEAADRMIRAGLPAKIDADRFRAELRAFIQKNNLPGFLSSLTDHPSSEAVTEVLQSRPTFVRQLELIEIPAEGRVRAVSDYLRTAADISKWGESGLIFEANLRDWDEDLIGRYQFIAGEISDTHAAHDGQTRGRIVYRRCASLQPPFVGRAVPGHFVHGSFNALSESRRLGWHPDFSVLLEDDE</sequence>
<dbReference type="InterPro" id="IPR046913">
    <property type="entry name" value="ABC-3C_CTD7"/>
</dbReference>
<accession>A0A2L2LME0</accession>
<organism evidence="2 3">
    <name type="scientific">Agrobacterium tumefaciens</name>
    <dbReference type="NCBI Taxonomy" id="358"/>
    <lineage>
        <taxon>Bacteria</taxon>
        <taxon>Pseudomonadati</taxon>
        <taxon>Pseudomonadota</taxon>
        <taxon>Alphaproteobacteria</taxon>
        <taxon>Hyphomicrobiales</taxon>
        <taxon>Rhizobiaceae</taxon>
        <taxon>Rhizobium/Agrobacterium group</taxon>
        <taxon>Agrobacterium</taxon>
        <taxon>Agrobacterium tumefaciens complex</taxon>
    </lineage>
</organism>
<proteinExistence type="predicted"/>
<gene>
    <name evidence="2" type="ORF">At1D1609_54650</name>
</gene>
<reference evidence="2 3" key="1">
    <citation type="submission" date="2018-02" db="EMBL/GenBank/DDBJ databases">
        <title>Complete genome sequence of Agrobacterium tumefaciens 1D1609.</title>
        <authorList>
            <person name="Cho S.-T."/>
            <person name="Haryono M."/>
            <person name="Chang H.-H."/>
            <person name="Santos M.N."/>
            <person name="Lai E.-M."/>
            <person name="Kuo C.-H."/>
        </authorList>
    </citation>
    <scope>NUCLEOTIDE SEQUENCE [LARGE SCALE GENOMIC DNA]</scope>
    <source>
        <strain evidence="2 3">1D1609</strain>
        <plasmid evidence="3">Plasmid pat1d1609a</plasmid>
    </source>
</reference>
<geneLocation type="plasmid" evidence="3">
    <name>pat1d1609a</name>
</geneLocation>